<protein>
    <submittedName>
        <fullName evidence="11">Major facilitator transporter</fullName>
    </submittedName>
</protein>
<dbReference type="AlphaFoldDB" id="A0A0A0BAA4"/>
<feature type="transmembrane region" description="Helical" evidence="9">
    <location>
        <begin position="471"/>
        <end position="492"/>
    </location>
</feature>
<evidence type="ECO:0000256" key="4">
    <source>
        <dbReference type="ARBA" id="ARBA00022475"/>
    </source>
</evidence>
<dbReference type="SUPFAM" id="SSF103473">
    <property type="entry name" value="MFS general substrate transporter"/>
    <property type="match status" value="1"/>
</dbReference>
<dbReference type="NCBIfam" id="TIGR00711">
    <property type="entry name" value="efflux_EmrB"/>
    <property type="match status" value="1"/>
</dbReference>
<feature type="transmembrane region" description="Helical" evidence="9">
    <location>
        <begin position="390"/>
        <end position="416"/>
    </location>
</feature>
<feature type="transmembrane region" description="Helical" evidence="9">
    <location>
        <begin position="428"/>
        <end position="451"/>
    </location>
</feature>
<proteinExistence type="inferred from homology"/>
<name>A0A0A0BAA4_9CELL</name>
<dbReference type="PANTHER" id="PTHR42718">
    <property type="entry name" value="MAJOR FACILITATOR SUPERFAMILY MULTIDRUG TRANSPORTER MFSC"/>
    <property type="match status" value="1"/>
</dbReference>
<dbReference type="InterPro" id="IPR036259">
    <property type="entry name" value="MFS_trans_sf"/>
</dbReference>
<dbReference type="EMBL" id="AXNT01000058">
    <property type="protein sequence ID" value="KGM02226.1"/>
    <property type="molecule type" value="Genomic_DNA"/>
</dbReference>
<keyword evidence="5 9" id="KW-0812">Transmembrane</keyword>
<feature type="domain" description="Major facilitator superfamily (MFS) profile" evidence="10">
    <location>
        <begin position="41"/>
        <end position="497"/>
    </location>
</feature>
<keyword evidence="6 9" id="KW-1133">Transmembrane helix</keyword>
<feature type="transmembrane region" description="Helical" evidence="9">
    <location>
        <begin position="364"/>
        <end position="384"/>
    </location>
</feature>
<dbReference type="PANTHER" id="PTHR42718:SF9">
    <property type="entry name" value="MAJOR FACILITATOR SUPERFAMILY MULTIDRUG TRANSPORTER MFSC"/>
    <property type="match status" value="1"/>
</dbReference>
<comment type="caution">
    <text evidence="11">The sequence shown here is derived from an EMBL/GenBank/DDBJ whole genome shotgun (WGS) entry which is preliminary data.</text>
</comment>
<dbReference type="STRING" id="1408250.Q760_14640"/>
<feature type="transmembrane region" description="Helical" evidence="9">
    <location>
        <begin position="41"/>
        <end position="64"/>
    </location>
</feature>
<feature type="transmembrane region" description="Helical" evidence="9">
    <location>
        <begin position="76"/>
        <end position="99"/>
    </location>
</feature>
<dbReference type="Gene3D" id="1.20.1250.20">
    <property type="entry name" value="MFS general substrate transporter like domains"/>
    <property type="match status" value="1"/>
</dbReference>
<evidence type="ECO:0000259" key="10">
    <source>
        <dbReference type="PROSITE" id="PS50850"/>
    </source>
</evidence>
<dbReference type="Proteomes" id="UP000029833">
    <property type="component" value="Unassembled WGS sequence"/>
</dbReference>
<comment type="subcellular location">
    <subcellularLocation>
        <location evidence="1">Cell membrane</location>
        <topology evidence="1">Multi-pass membrane protein</topology>
    </subcellularLocation>
</comment>
<feature type="transmembrane region" description="Helical" evidence="9">
    <location>
        <begin position="228"/>
        <end position="246"/>
    </location>
</feature>
<feature type="transmembrane region" description="Helical" evidence="9">
    <location>
        <begin position="132"/>
        <end position="157"/>
    </location>
</feature>
<dbReference type="InterPro" id="IPR020846">
    <property type="entry name" value="MFS_dom"/>
</dbReference>
<evidence type="ECO:0000256" key="7">
    <source>
        <dbReference type="ARBA" id="ARBA00023136"/>
    </source>
</evidence>
<evidence type="ECO:0000313" key="12">
    <source>
        <dbReference type="Proteomes" id="UP000029833"/>
    </source>
</evidence>
<dbReference type="GO" id="GO:0005886">
    <property type="term" value="C:plasma membrane"/>
    <property type="evidence" value="ECO:0007669"/>
    <property type="project" value="UniProtKB-SubCell"/>
</dbReference>
<dbReference type="PRINTS" id="PR01036">
    <property type="entry name" value="TCRTETB"/>
</dbReference>
<keyword evidence="7 9" id="KW-0472">Membrane</keyword>
<organism evidence="11 12">
    <name type="scientific">Cellulomonas cellasea DSM 20118</name>
    <dbReference type="NCBI Taxonomy" id="1408250"/>
    <lineage>
        <taxon>Bacteria</taxon>
        <taxon>Bacillati</taxon>
        <taxon>Actinomycetota</taxon>
        <taxon>Actinomycetes</taxon>
        <taxon>Micrococcales</taxon>
        <taxon>Cellulomonadaceae</taxon>
        <taxon>Cellulomonas</taxon>
    </lineage>
</organism>
<evidence type="ECO:0000256" key="9">
    <source>
        <dbReference type="SAM" id="Phobius"/>
    </source>
</evidence>
<feature type="transmembrane region" description="Helical" evidence="9">
    <location>
        <begin position="336"/>
        <end position="357"/>
    </location>
</feature>
<keyword evidence="4" id="KW-1003">Cell membrane</keyword>
<evidence type="ECO:0000256" key="6">
    <source>
        <dbReference type="ARBA" id="ARBA00022989"/>
    </source>
</evidence>
<feature type="transmembrane region" description="Helical" evidence="9">
    <location>
        <begin position="258"/>
        <end position="276"/>
    </location>
</feature>
<dbReference type="GO" id="GO:0022857">
    <property type="term" value="F:transmembrane transporter activity"/>
    <property type="evidence" value="ECO:0007669"/>
    <property type="project" value="InterPro"/>
</dbReference>
<dbReference type="InterPro" id="IPR004638">
    <property type="entry name" value="EmrB-like"/>
</dbReference>
<dbReference type="CDD" id="cd17503">
    <property type="entry name" value="MFS_LmrB_MDR_like"/>
    <property type="match status" value="1"/>
</dbReference>
<evidence type="ECO:0000256" key="1">
    <source>
        <dbReference type="ARBA" id="ARBA00004651"/>
    </source>
</evidence>
<evidence type="ECO:0000256" key="3">
    <source>
        <dbReference type="ARBA" id="ARBA00022448"/>
    </source>
</evidence>
<evidence type="ECO:0000256" key="8">
    <source>
        <dbReference type="SAM" id="MobiDB-lite"/>
    </source>
</evidence>
<evidence type="ECO:0000313" key="11">
    <source>
        <dbReference type="EMBL" id="KGM02226.1"/>
    </source>
</evidence>
<comment type="similarity">
    <text evidence="2">Belongs to the major facilitator superfamily. EmrB family.</text>
</comment>
<gene>
    <name evidence="11" type="ORF">Q760_14640</name>
</gene>
<sequence>MTETRTEPVPNALPGAPGPTDPSDPAATHAPDRMTARDRTAVSLLLVSAFVVILNETVMGVALPRLMEDLAITASAAQWVTTAFMLTMAVVIPITGFVLQRTTTRAAFLAAMGLFSVGTLVCALAPGFEVLLLGRVVQASGTAIMMPLLMTTVMTVTPPASRGRTMGNISVVISVAPALGPTISGFVLSVLDWRWLFGLVLPIAVGALALGAARLVNLTTPREARVDVLSVVLSALAFGGIVYGLSRVGESAAGGGASAAWTALGVGLVTLGLFVARQLVLQRTDAALLDLRTFRSPVFTVAIVLMAISMMSLFGTIILLPLYAQQVLGLEALQTGLLMLPGGLLMGFLAPSVGRAYDRFGPRVLLVPGATIVSIAAWLLATLGEQSSPWLLLTGHVVLSVGLALMFTPLFTASLGSLTPNLYSHGSAMVGTVQQVAGAAGTALFVTVLTARAATLTDTGAGPVTSMAGGVHAAFLVGAVISVLAIPAAFAVRVPRDAGHGDGAHSVEGAGSAPAGVH</sequence>
<keyword evidence="3" id="KW-0813">Transport</keyword>
<evidence type="ECO:0000256" key="5">
    <source>
        <dbReference type="ARBA" id="ARBA00022692"/>
    </source>
</evidence>
<feature type="region of interest" description="Disordered" evidence="8">
    <location>
        <begin position="1"/>
        <end position="32"/>
    </location>
</feature>
<feature type="transmembrane region" description="Helical" evidence="9">
    <location>
        <begin position="195"/>
        <end position="216"/>
    </location>
</feature>
<feature type="transmembrane region" description="Helical" evidence="9">
    <location>
        <begin position="169"/>
        <end position="189"/>
    </location>
</feature>
<dbReference type="Pfam" id="PF07690">
    <property type="entry name" value="MFS_1"/>
    <property type="match status" value="1"/>
</dbReference>
<feature type="transmembrane region" description="Helical" evidence="9">
    <location>
        <begin position="297"/>
        <end position="324"/>
    </location>
</feature>
<evidence type="ECO:0000256" key="2">
    <source>
        <dbReference type="ARBA" id="ARBA00008537"/>
    </source>
</evidence>
<feature type="transmembrane region" description="Helical" evidence="9">
    <location>
        <begin position="106"/>
        <end position="126"/>
    </location>
</feature>
<reference evidence="11 12" key="1">
    <citation type="submission" date="2013-10" db="EMBL/GenBank/DDBJ databases">
        <authorList>
            <person name="Wang G."/>
            <person name="Zhuang W."/>
        </authorList>
    </citation>
    <scope>NUCLEOTIDE SEQUENCE [LARGE SCALE GENOMIC DNA]</scope>
    <source>
        <strain evidence="11 12">DSM 20118</strain>
    </source>
</reference>
<keyword evidence="12" id="KW-1185">Reference proteome</keyword>
<dbReference type="InterPro" id="IPR011701">
    <property type="entry name" value="MFS"/>
</dbReference>
<dbReference type="PROSITE" id="PS50850">
    <property type="entry name" value="MFS"/>
    <property type="match status" value="1"/>
</dbReference>
<accession>A0A0A0BAA4</accession>
<dbReference type="Gene3D" id="1.20.1720.10">
    <property type="entry name" value="Multidrug resistance protein D"/>
    <property type="match status" value="1"/>
</dbReference>